<sequence>MPEVCPRVFKHPALRVHPRARVRAPGGGSLRGMTSTSPADVPRRTIVKGSVLAAALAAVPAAAQAGTVQAAPRQAPAGVALVRNRLTLPSGIATGDVTSDSAVLWSRASGSGRMTAILRAVDDGGELLRGRGAFERVMRGPRATQASDFTAKIHDGNLPSNTRFALDISFEDDGGAAGESVRGTFRTAPDAGTYNGRSRTGGTGNGGDAPSSSAQSFVWTGDTAGQGWGINEEIGGMRGYRAMHQTRPDFFIHSGDTVYADGPLAETVVEKDGQVWRNLVTEEVSKVAETLTEFRGRHRYNSMDANMRAMFADVPVIANWDDHETTNNWYPGEILDDPRYTVREVNTLAARGRQAWQENMPIADSAAIWRPGTFDDAGQYQPARIYRKISRGPQLDIFCLDMRTFKSPNTDGKEAYSTNVLGQEQVDWLIRVVSKSKATWKVIAADLPLGIIVPDGAVNQESLANRDPGAPLGRELEIAGVLSAFKRNRVKNVVWLTADVHYCAAHHYSPERAAFTDFDPFWEFVAGPIAAGSFGPNAMDGTFGPEVVFSKAGRFPGESPRDGENQFFGHVQLDAGSFTVSLRNANGATVFSKVLTPER</sequence>
<dbReference type="InterPro" id="IPR052900">
    <property type="entry name" value="Phospholipid_Metab_Enz"/>
</dbReference>
<dbReference type="InterPro" id="IPR018946">
    <property type="entry name" value="PhoD-like_MPP"/>
</dbReference>
<feature type="domain" description="PhoD-like phosphatase metallophosphatase" evidence="2">
    <location>
        <begin position="219"/>
        <end position="576"/>
    </location>
</feature>
<dbReference type="SUPFAM" id="SSF56300">
    <property type="entry name" value="Metallo-dependent phosphatases"/>
    <property type="match status" value="1"/>
</dbReference>
<dbReference type="Proteomes" id="UP000658754">
    <property type="component" value="Unassembled WGS sequence"/>
</dbReference>
<dbReference type="Pfam" id="PF09423">
    <property type="entry name" value="PhoD"/>
    <property type="match status" value="1"/>
</dbReference>
<gene>
    <name evidence="3" type="primary">eddA</name>
    <name evidence="3" type="ORF">GCM10007175_01770</name>
</gene>
<evidence type="ECO:0000256" key="1">
    <source>
        <dbReference type="SAM" id="MobiDB-lite"/>
    </source>
</evidence>
<dbReference type="PANTHER" id="PTHR43606">
    <property type="entry name" value="PHOSPHATASE, PUTATIVE (AFU_ORTHOLOGUE AFUA_6G08710)-RELATED"/>
    <property type="match status" value="1"/>
</dbReference>
<feature type="region of interest" description="Disordered" evidence="1">
    <location>
        <begin position="22"/>
        <end position="42"/>
    </location>
</feature>
<reference evidence="4" key="1">
    <citation type="journal article" date="2019" name="Int. J. Syst. Evol. Microbiol.">
        <title>The Global Catalogue of Microorganisms (GCM) 10K type strain sequencing project: providing services to taxonomists for standard genome sequencing and annotation.</title>
        <authorList>
            <consortium name="The Broad Institute Genomics Platform"/>
            <consortium name="The Broad Institute Genome Sequencing Center for Infectious Disease"/>
            <person name="Wu L."/>
            <person name="Ma J."/>
        </authorList>
    </citation>
    <scope>NUCLEOTIDE SEQUENCE [LARGE SCALE GENOMIC DNA]</scope>
    <source>
        <strain evidence="4">CGMCC 1.3601</strain>
    </source>
</reference>
<comment type="caution">
    <text evidence="3">The sequence shown here is derived from an EMBL/GenBank/DDBJ whole genome shotgun (WGS) entry which is preliminary data.</text>
</comment>
<evidence type="ECO:0000313" key="3">
    <source>
        <dbReference type="EMBL" id="GGI68709.1"/>
    </source>
</evidence>
<protein>
    <submittedName>
        <fullName evidence="3">Extracelullar DNA degradation protein EddA</fullName>
    </submittedName>
</protein>
<dbReference type="Gene3D" id="3.60.21.70">
    <property type="entry name" value="PhoD-like phosphatase"/>
    <property type="match status" value="1"/>
</dbReference>
<name>A0ABQ2C8P0_9MICC</name>
<accession>A0ABQ2C8P0</accession>
<evidence type="ECO:0000313" key="4">
    <source>
        <dbReference type="Proteomes" id="UP000658754"/>
    </source>
</evidence>
<dbReference type="InterPro" id="IPR038607">
    <property type="entry name" value="PhoD-like_sf"/>
</dbReference>
<dbReference type="PANTHER" id="PTHR43606:SF1">
    <property type="entry name" value="PHOD-LIKE PHOSPHATASE METALLOPHOSPHATASE DOMAIN-CONTAINING PROTEIN"/>
    <property type="match status" value="1"/>
</dbReference>
<proteinExistence type="predicted"/>
<keyword evidence="4" id="KW-1185">Reference proteome</keyword>
<dbReference type="InterPro" id="IPR029052">
    <property type="entry name" value="Metallo-depent_PP-like"/>
</dbReference>
<feature type="region of interest" description="Disordered" evidence="1">
    <location>
        <begin position="179"/>
        <end position="214"/>
    </location>
</feature>
<dbReference type="EMBL" id="BMKV01000001">
    <property type="protein sequence ID" value="GGI68709.1"/>
    <property type="molecule type" value="Genomic_DNA"/>
</dbReference>
<dbReference type="Gene3D" id="2.60.40.380">
    <property type="entry name" value="Purple acid phosphatase-like, N-terminal"/>
    <property type="match status" value="1"/>
</dbReference>
<evidence type="ECO:0000259" key="2">
    <source>
        <dbReference type="Pfam" id="PF09423"/>
    </source>
</evidence>
<organism evidence="3 4">
    <name type="scientific">Pseudarthrobacter scleromae</name>
    <dbReference type="NCBI Taxonomy" id="158897"/>
    <lineage>
        <taxon>Bacteria</taxon>
        <taxon>Bacillati</taxon>
        <taxon>Actinomycetota</taxon>
        <taxon>Actinomycetes</taxon>
        <taxon>Micrococcales</taxon>
        <taxon>Micrococcaceae</taxon>
        <taxon>Pseudarthrobacter</taxon>
    </lineage>
</organism>